<feature type="chain" id="PRO_5023147823" description="CFEM domain-containing protein" evidence="5">
    <location>
        <begin position="20"/>
        <end position="139"/>
    </location>
</feature>
<evidence type="ECO:0000259" key="6">
    <source>
        <dbReference type="PROSITE" id="PS52012"/>
    </source>
</evidence>
<keyword evidence="8" id="KW-1185">Reference proteome</keyword>
<gene>
    <name evidence="7" type="ORF">FA15DRAFT_709681</name>
</gene>
<evidence type="ECO:0000256" key="3">
    <source>
        <dbReference type="ARBA" id="ARBA00022729"/>
    </source>
</evidence>
<evidence type="ECO:0000313" key="8">
    <source>
        <dbReference type="Proteomes" id="UP000307440"/>
    </source>
</evidence>
<organism evidence="7 8">
    <name type="scientific">Coprinopsis marcescibilis</name>
    <name type="common">Agaric fungus</name>
    <name type="synonym">Psathyrella marcescibilis</name>
    <dbReference type="NCBI Taxonomy" id="230819"/>
    <lineage>
        <taxon>Eukaryota</taxon>
        <taxon>Fungi</taxon>
        <taxon>Dikarya</taxon>
        <taxon>Basidiomycota</taxon>
        <taxon>Agaricomycotina</taxon>
        <taxon>Agaricomycetes</taxon>
        <taxon>Agaricomycetidae</taxon>
        <taxon>Agaricales</taxon>
        <taxon>Agaricineae</taxon>
        <taxon>Psathyrellaceae</taxon>
        <taxon>Coprinopsis</taxon>
    </lineage>
</organism>
<dbReference type="GO" id="GO:0005576">
    <property type="term" value="C:extracellular region"/>
    <property type="evidence" value="ECO:0007669"/>
    <property type="project" value="UniProtKB-SubCell"/>
</dbReference>
<dbReference type="OrthoDB" id="3056966at2759"/>
<evidence type="ECO:0000313" key="7">
    <source>
        <dbReference type="EMBL" id="TFK18636.1"/>
    </source>
</evidence>
<keyword evidence="3 5" id="KW-0732">Signal</keyword>
<evidence type="ECO:0000256" key="2">
    <source>
        <dbReference type="ARBA" id="ARBA00022525"/>
    </source>
</evidence>
<protein>
    <recommendedName>
        <fullName evidence="6">CFEM domain-containing protein</fullName>
    </recommendedName>
</protein>
<dbReference type="AlphaFoldDB" id="A0A5C3KEW7"/>
<keyword evidence="4" id="KW-1015">Disulfide bond</keyword>
<proteinExistence type="predicted"/>
<evidence type="ECO:0000256" key="4">
    <source>
        <dbReference type="ARBA" id="ARBA00023157"/>
    </source>
</evidence>
<sequence length="139" mass="13924">MLILKTVFPLAALATLVLAQDMSQCSAGCAKAAIEATGGCTAEDTACLCGNAQYPIDILGCLRDTCNHDESVLQATKEQLVKACAAVSVTPSGTTGPARTFTGIPTNTAVLKSGASNLMIQAELAIVAVGAAALIGLGL</sequence>
<dbReference type="PROSITE" id="PS52012">
    <property type="entry name" value="CFEM"/>
    <property type="match status" value="1"/>
</dbReference>
<accession>A0A5C3KEW7</accession>
<reference evidence="7 8" key="1">
    <citation type="journal article" date="2019" name="Nat. Ecol. Evol.">
        <title>Megaphylogeny resolves global patterns of mushroom evolution.</title>
        <authorList>
            <person name="Varga T."/>
            <person name="Krizsan K."/>
            <person name="Foldi C."/>
            <person name="Dima B."/>
            <person name="Sanchez-Garcia M."/>
            <person name="Sanchez-Ramirez S."/>
            <person name="Szollosi G.J."/>
            <person name="Szarkandi J.G."/>
            <person name="Papp V."/>
            <person name="Albert L."/>
            <person name="Andreopoulos W."/>
            <person name="Angelini C."/>
            <person name="Antonin V."/>
            <person name="Barry K.W."/>
            <person name="Bougher N.L."/>
            <person name="Buchanan P."/>
            <person name="Buyck B."/>
            <person name="Bense V."/>
            <person name="Catcheside P."/>
            <person name="Chovatia M."/>
            <person name="Cooper J."/>
            <person name="Damon W."/>
            <person name="Desjardin D."/>
            <person name="Finy P."/>
            <person name="Geml J."/>
            <person name="Haridas S."/>
            <person name="Hughes K."/>
            <person name="Justo A."/>
            <person name="Karasinski D."/>
            <person name="Kautmanova I."/>
            <person name="Kiss B."/>
            <person name="Kocsube S."/>
            <person name="Kotiranta H."/>
            <person name="LaButti K.M."/>
            <person name="Lechner B.E."/>
            <person name="Liimatainen K."/>
            <person name="Lipzen A."/>
            <person name="Lukacs Z."/>
            <person name="Mihaltcheva S."/>
            <person name="Morgado L.N."/>
            <person name="Niskanen T."/>
            <person name="Noordeloos M.E."/>
            <person name="Ohm R.A."/>
            <person name="Ortiz-Santana B."/>
            <person name="Ovrebo C."/>
            <person name="Racz N."/>
            <person name="Riley R."/>
            <person name="Savchenko A."/>
            <person name="Shiryaev A."/>
            <person name="Soop K."/>
            <person name="Spirin V."/>
            <person name="Szebenyi C."/>
            <person name="Tomsovsky M."/>
            <person name="Tulloss R.E."/>
            <person name="Uehling J."/>
            <person name="Grigoriev I.V."/>
            <person name="Vagvolgyi C."/>
            <person name="Papp T."/>
            <person name="Martin F.M."/>
            <person name="Miettinen O."/>
            <person name="Hibbett D.S."/>
            <person name="Nagy L.G."/>
        </authorList>
    </citation>
    <scope>NUCLEOTIDE SEQUENCE [LARGE SCALE GENOMIC DNA]</scope>
    <source>
        <strain evidence="7 8">CBS 121175</strain>
    </source>
</reference>
<evidence type="ECO:0000256" key="1">
    <source>
        <dbReference type="ARBA" id="ARBA00004613"/>
    </source>
</evidence>
<name>A0A5C3KEW7_COPMA</name>
<keyword evidence="2" id="KW-0964">Secreted</keyword>
<dbReference type="InterPro" id="IPR008427">
    <property type="entry name" value="Extracellular_membr_CFEM_dom"/>
</dbReference>
<dbReference type="Proteomes" id="UP000307440">
    <property type="component" value="Unassembled WGS sequence"/>
</dbReference>
<dbReference type="Pfam" id="PF05730">
    <property type="entry name" value="CFEM"/>
    <property type="match status" value="1"/>
</dbReference>
<evidence type="ECO:0000256" key="5">
    <source>
        <dbReference type="SAM" id="SignalP"/>
    </source>
</evidence>
<dbReference type="EMBL" id="ML210387">
    <property type="protein sequence ID" value="TFK18636.1"/>
    <property type="molecule type" value="Genomic_DNA"/>
</dbReference>
<feature type="domain" description="CFEM" evidence="6">
    <location>
        <begin position="1"/>
        <end position="111"/>
    </location>
</feature>
<comment type="subcellular location">
    <subcellularLocation>
        <location evidence="1">Secreted</location>
    </subcellularLocation>
</comment>
<feature type="signal peptide" evidence="5">
    <location>
        <begin position="1"/>
        <end position="19"/>
    </location>
</feature>